<dbReference type="EMBL" id="GBXM01012284">
    <property type="protein sequence ID" value="JAH96293.1"/>
    <property type="molecule type" value="Transcribed_RNA"/>
</dbReference>
<name>A0A0E9X3Q2_ANGAN</name>
<evidence type="ECO:0000313" key="1">
    <source>
        <dbReference type="EMBL" id="JAH96293.1"/>
    </source>
</evidence>
<sequence>MDDRGQWKEACGSVGWLLRKRSALPGSQTDAAAGGSRLSGSEAETGWRFWRLTVMKTLSPLKSSPLSSSQHALVTATAGNASPITMILTVMEFNFFRTFQIETFLGSVERGYFPVFVLSVAL</sequence>
<protein>
    <submittedName>
        <fullName evidence="1">Uncharacterized protein</fullName>
    </submittedName>
</protein>
<organism evidence="1">
    <name type="scientific">Anguilla anguilla</name>
    <name type="common">European freshwater eel</name>
    <name type="synonym">Muraena anguilla</name>
    <dbReference type="NCBI Taxonomy" id="7936"/>
    <lineage>
        <taxon>Eukaryota</taxon>
        <taxon>Metazoa</taxon>
        <taxon>Chordata</taxon>
        <taxon>Craniata</taxon>
        <taxon>Vertebrata</taxon>
        <taxon>Euteleostomi</taxon>
        <taxon>Actinopterygii</taxon>
        <taxon>Neopterygii</taxon>
        <taxon>Teleostei</taxon>
        <taxon>Anguilliformes</taxon>
        <taxon>Anguillidae</taxon>
        <taxon>Anguilla</taxon>
    </lineage>
</organism>
<proteinExistence type="predicted"/>
<reference evidence="1" key="1">
    <citation type="submission" date="2014-11" db="EMBL/GenBank/DDBJ databases">
        <authorList>
            <person name="Amaro Gonzalez C."/>
        </authorList>
    </citation>
    <scope>NUCLEOTIDE SEQUENCE</scope>
</reference>
<reference evidence="1" key="2">
    <citation type="journal article" date="2015" name="Fish Shellfish Immunol.">
        <title>Early steps in the European eel (Anguilla anguilla)-Vibrio vulnificus interaction in the gills: Role of the RtxA13 toxin.</title>
        <authorList>
            <person name="Callol A."/>
            <person name="Pajuelo D."/>
            <person name="Ebbesson L."/>
            <person name="Teles M."/>
            <person name="MacKenzie S."/>
            <person name="Amaro C."/>
        </authorList>
    </citation>
    <scope>NUCLEOTIDE SEQUENCE</scope>
</reference>
<dbReference type="AlphaFoldDB" id="A0A0E9X3Q2"/>
<accession>A0A0E9X3Q2</accession>